<dbReference type="InterPro" id="IPR017452">
    <property type="entry name" value="GPCR_Rhodpsn_7TM"/>
</dbReference>
<dbReference type="Proteomes" id="UP001162156">
    <property type="component" value="Unassembled WGS sequence"/>
</dbReference>
<organism evidence="8 9">
    <name type="scientific">Rhamnusium bicolor</name>
    <dbReference type="NCBI Taxonomy" id="1586634"/>
    <lineage>
        <taxon>Eukaryota</taxon>
        <taxon>Metazoa</taxon>
        <taxon>Ecdysozoa</taxon>
        <taxon>Arthropoda</taxon>
        <taxon>Hexapoda</taxon>
        <taxon>Insecta</taxon>
        <taxon>Pterygota</taxon>
        <taxon>Neoptera</taxon>
        <taxon>Endopterygota</taxon>
        <taxon>Coleoptera</taxon>
        <taxon>Polyphaga</taxon>
        <taxon>Cucujiformia</taxon>
        <taxon>Chrysomeloidea</taxon>
        <taxon>Cerambycidae</taxon>
        <taxon>Lepturinae</taxon>
        <taxon>Rhagiini</taxon>
        <taxon>Rhamnusium</taxon>
    </lineage>
</organism>
<comment type="subcellular location">
    <subcellularLocation>
        <location evidence="1">Membrane</location>
    </subcellularLocation>
</comment>
<evidence type="ECO:0000313" key="8">
    <source>
        <dbReference type="EMBL" id="KAJ8964785.1"/>
    </source>
</evidence>
<dbReference type="AlphaFoldDB" id="A0AAV8ZJF6"/>
<evidence type="ECO:0000259" key="7">
    <source>
        <dbReference type="PROSITE" id="PS50262"/>
    </source>
</evidence>
<comment type="similarity">
    <text evidence="2">Belongs to the G-protein coupled receptor 1 family.</text>
</comment>
<dbReference type="Pfam" id="PF10324">
    <property type="entry name" value="7TM_GPCR_Srw"/>
    <property type="match status" value="1"/>
</dbReference>
<gene>
    <name evidence="8" type="ORF">NQ314_004640</name>
</gene>
<feature type="transmembrane region" description="Helical" evidence="6">
    <location>
        <begin position="46"/>
        <end position="69"/>
    </location>
</feature>
<keyword evidence="3 6" id="KW-0812">Transmembrane</keyword>
<keyword evidence="4 6" id="KW-1133">Transmembrane helix</keyword>
<dbReference type="PANTHER" id="PTHR47023:SF1">
    <property type="entry name" value="SEX PEPTIDE RECEPTOR"/>
    <property type="match status" value="1"/>
</dbReference>
<feature type="transmembrane region" description="Helical" evidence="6">
    <location>
        <begin position="113"/>
        <end position="134"/>
    </location>
</feature>
<feature type="domain" description="G-protein coupled receptors family 1 profile" evidence="7">
    <location>
        <begin position="61"/>
        <end position="136"/>
    </location>
</feature>
<dbReference type="PROSITE" id="PS50262">
    <property type="entry name" value="G_PROTEIN_RECEP_F1_2"/>
    <property type="match status" value="1"/>
</dbReference>
<dbReference type="GO" id="GO:0016020">
    <property type="term" value="C:membrane"/>
    <property type="evidence" value="ECO:0007669"/>
    <property type="project" value="UniProtKB-SubCell"/>
</dbReference>
<dbReference type="PRINTS" id="PR00237">
    <property type="entry name" value="GPCRRHODOPSN"/>
</dbReference>
<evidence type="ECO:0000256" key="2">
    <source>
        <dbReference type="ARBA" id="ARBA00010663"/>
    </source>
</evidence>
<evidence type="ECO:0000256" key="6">
    <source>
        <dbReference type="SAM" id="Phobius"/>
    </source>
</evidence>
<keyword evidence="9" id="KW-1185">Reference proteome</keyword>
<evidence type="ECO:0000256" key="4">
    <source>
        <dbReference type="ARBA" id="ARBA00022989"/>
    </source>
</evidence>
<dbReference type="InterPro" id="IPR019427">
    <property type="entry name" value="7TM_GPCR_serpentine_rcpt_Srw"/>
</dbReference>
<dbReference type="InterPro" id="IPR000276">
    <property type="entry name" value="GPCR_Rhodpsn"/>
</dbReference>
<evidence type="ECO:0000313" key="9">
    <source>
        <dbReference type="Proteomes" id="UP001162156"/>
    </source>
</evidence>
<keyword evidence="5 6" id="KW-0472">Membrane</keyword>
<proteinExistence type="inferred from homology"/>
<dbReference type="SUPFAM" id="SSF81321">
    <property type="entry name" value="Family A G protein-coupled receptor-like"/>
    <property type="match status" value="1"/>
</dbReference>
<accession>A0AAV8ZJF6</accession>
<evidence type="ECO:0000256" key="3">
    <source>
        <dbReference type="ARBA" id="ARBA00022692"/>
    </source>
</evidence>
<feature type="transmembrane region" description="Helical" evidence="6">
    <location>
        <begin position="81"/>
        <end position="101"/>
    </location>
</feature>
<comment type="caution">
    <text evidence="8">The sequence shown here is derived from an EMBL/GenBank/DDBJ whole genome shotgun (WGS) entry which is preliminary data.</text>
</comment>
<dbReference type="InterPro" id="IPR053071">
    <property type="entry name" value="GPCR1-related_rcpt"/>
</dbReference>
<evidence type="ECO:0000256" key="1">
    <source>
        <dbReference type="ARBA" id="ARBA00004370"/>
    </source>
</evidence>
<dbReference type="Gene3D" id="1.20.1070.10">
    <property type="entry name" value="Rhodopsin 7-helix transmembrane proteins"/>
    <property type="match status" value="1"/>
</dbReference>
<evidence type="ECO:0000256" key="5">
    <source>
        <dbReference type="ARBA" id="ARBA00023136"/>
    </source>
</evidence>
<dbReference type="GO" id="GO:0008528">
    <property type="term" value="F:G protein-coupled peptide receptor activity"/>
    <property type="evidence" value="ECO:0007669"/>
    <property type="project" value="InterPro"/>
</dbReference>
<sequence>MEEINSTVTIDLTTNYSPIDFDDNTTINLTYMNITEEMPIAYAVPLYGYIVPFLLVITIVANTLIVVVLSKRHMRTPTNVVLMAMALCDMFTLVVPAPWLIYMYTFGNHYKPLWPVSLCFAWTVMHEVSNYLIYKY</sequence>
<name>A0AAV8ZJF6_9CUCU</name>
<dbReference type="EMBL" id="JANEYF010001314">
    <property type="protein sequence ID" value="KAJ8964785.1"/>
    <property type="molecule type" value="Genomic_DNA"/>
</dbReference>
<dbReference type="PANTHER" id="PTHR47023">
    <property type="entry name" value="SEX PEPTIDE RECEPTOR"/>
    <property type="match status" value="1"/>
</dbReference>
<protein>
    <recommendedName>
        <fullName evidence="7">G-protein coupled receptors family 1 profile domain-containing protein</fullName>
    </recommendedName>
</protein>
<reference evidence="8" key="1">
    <citation type="journal article" date="2023" name="Insect Mol. Biol.">
        <title>Genome sequencing provides insights into the evolution of gene families encoding plant cell wall-degrading enzymes in longhorned beetles.</title>
        <authorList>
            <person name="Shin N.R."/>
            <person name="Okamura Y."/>
            <person name="Kirsch R."/>
            <person name="Pauchet Y."/>
        </authorList>
    </citation>
    <scope>NUCLEOTIDE SEQUENCE</scope>
    <source>
        <strain evidence="8">RBIC_L_NR</strain>
    </source>
</reference>